<proteinExistence type="predicted"/>
<organism evidence="1 2">
    <name type="scientific">Fadolivirus FV1/VV64</name>
    <dbReference type="NCBI Taxonomy" id="3070911"/>
    <lineage>
        <taxon>Viruses</taxon>
        <taxon>Varidnaviria</taxon>
        <taxon>Bamfordvirae</taxon>
        <taxon>Nucleocytoviricota</taxon>
        <taxon>Megaviricetes</taxon>
        <taxon>Imitervirales</taxon>
        <taxon>Mimiviridae</taxon>
        <taxon>Klosneuvirinae</taxon>
        <taxon>Fadolivirus</taxon>
        <taxon>Fadolivirus algeromassiliense</taxon>
    </lineage>
</organism>
<keyword evidence="2" id="KW-1185">Reference proteome</keyword>
<dbReference type="EMBL" id="MT418680">
    <property type="protein sequence ID" value="QKF94800.1"/>
    <property type="molecule type" value="Genomic_DNA"/>
</dbReference>
<gene>
    <name evidence="1" type="ORF">Fadolivirus_1_1342</name>
</gene>
<evidence type="ECO:0000313" key="2">
    <source>
        <dbReference type="Proteomes" id="UP001162001"/>
    </source>
</evidence>
<dbReference type="Gene3D" id="2.60.120.590">
    <property type="entry name" value="Alpha-ketoglutarate-dependent dioxygenase AlkB-like"/>
    <property type="match status" value="1"/>
</dbReference>
<sequence>MTEKENKLYLNKHILYGVKDDMNNVFSQEIHYLRQNFCGKIVTDMKDLNKVKIDTIIYMYGNINTFLNEMENKNNKTIYAIKELSYNFDNYLDSIQLVTLGEVPINIHNIGVFFRNFFNNKNYFDLLNKEHQFQVLTESNKPGSSYRKGIYITNVVDDNDSINFNLLRCSTNLDGPTDNFRETDHEIITKVSNMTKYLFEQPTDLNHVLAQVYNNTTVDGKDKKAKIKDHSDKTKDMPRNGLMAFCTFYKFNDNIKEVKKHKDDPYDYYYKDASVLTRLRFRLKSCVNVPNLVKSFDVVLYPNSVFLMSLTTNRLYTHEIVPSHLPIDKLPIRLGYVIRCSKTYAVFKNNQTYINDNGRLVELIHPNKELMKGLKDTYFKENTSDEIIDYGLVDFSLNNGDYMKPLV</sequence>
<dbReference type="Proteomes" id="UP001162001">
    <property type="component" value="Segment"/>
</dbReference>
<keyword evidence="1" id="KW-0223">Dioxygenase</keyword>
<keyword evidence="1" id="KW-0560">Oxidoreductase</keyword>
<accession>A0A7D3QXX5</accession>
<evidence type="ECO:0000313" key="1">
    <source>
        <dbReference type="EMBL" id="QKF94800.1"/>
    </source>
</evidence>
<dbReference type="GO" id="GO:0051213">
    <property type="term" value="F:dioxygenase activity"/>
    <property type="evidence" value="ECO:0007669"/>
    <property type="project" value="UniProtKB-KW"/>
</dbReference>
<name>A0A7D3QXX5_9VIRU</name>
<reference evidence="1 2" key="1">
    <citation type="submission" date="2020-04" db="EMBL/GenBank/DDBJ databases">
        <title>Advantages and limits of metagenomic assembly and binning of a giant virus.</title>
        <authorList>
            <person name="Schulz F."/>
            <person name="Andreani J."/>
            <person name="Francis R."/>
            <person name="Boudjemaa H."/>
            <person name="Bou Khalil J.Y."/>
            <person name="Lee J."/>
            <person name="La Scola B."/>
            <person name="Woyke T."/>
        </authorList>
    </citation>
    <scope>NUCLEOTIDE SEQUENCE [LARGE SCALE GENOMIC DNA]</scope>
    <source>
        <strain evidence="1 2">FV1/VV64</strain>
    </source>
</reference>
<dbReference type="InterPro" id="IPR037151">
    <property type="entry name" value="AlkB-like_sf"/>
</dbReference>
<protein>
    <submittedName>
        <fullName evidence="1">Alpha-ketoglutarate-dependent dioxygenase alkB-like superfamily</fullName>
    </submittedName>
</protein>